<dbReference type="RefSeq" id="WP_408182442.1">
    <property type="nucleotide sequence ID" value="NZ_JAQQEZ010000067.1"/>
</dbReference>
<accession>A0ABW9B478</accession>
<evidence type="ECO:0000256" key="1">
    <source>
        <dbReference type="SAM" id="SignalP"/>
    </source>
</evidence>
<feature type="signal peptide" evidence="1">
    <location>
        <begin position="1"/>
        <end position="20"/>
    </location>
</feature>
<gene>
    <name evidence="2" type="ORF">PQR57_43115</name>
</gene>
<dbReference type="Proteomes" id="UP001629230">
    <property type="component" value="Unassembled WGS sequence"/>
</dbReference>
<protein>
    <recommendedName>
        <fullName evidence="4">Lipoprotein</fullName>
    </recommendedName>
</protein>
<evidence type="ECO:0000313" key="3">
    <source>
        <dbReference type="Proteomes" id="UP001629230"/>
    </source>
</evidence>
<feature type="chain" id="PRO_5045223935" description="Lipoprotein" evidence="1">
    <location>
        <begin position="21"/>
        <end position="69"/>
    </location>
</feature>
<keyword evidence="1" id="KW-0732">Signal</keyword>
<reference evidence="2 3" key="1">
    <citation type="journal article" date="2024" name="Chem. Sci.">
        <title>Discovery of megapolipeptins by genome mining of a Burkholderiales bacteria collection.</title>
        <authorList>
            <person name="Paulo B.S."/>
            <person name="Recchia M.J.J."/>
            <person name="Lee S."/>
            <person name="Fergusson C.H."/>
            <person name="Romanowski S.B."/>
            <person name="Hernandez A."/>
            <person name="Krull N."/>
            <person name="Liu D.Y."/>
            <person name="Cavanagh H."/>
            <person name="Bos A."/>
            <person name="Gray C.A."/>
            <person name="Murphy B.T."/>
            <person name="Linington R.G."/>
            <person name="Eustaquio A.S."/>
        </authorList>
    </citation>
    <scope>NUCLEOTIDE SEQUENCE [LARGE SCALE GENOMIC DNA]</scope>
    <source>
        <strain evidence="2 3">RL17-350-BIC-A</strain>
    </source>
</reference>
<name>A0ABW9B478_9BURK</name>
<organism evidence="2 3">
    <name type="scientific">Paraburkholderia dipogonis</name>
    <dbReference type="NCBI Taxonomy" id="1211383"/>
    <lineage>
        <taxon>Bacteria</taxon>
        <taxon>Pseudomonadati</taxon>
        <taxon>Pseudomonadota</taxon>
        <taxon>Betaproteobacteria</taxon>
        <taxon>Burkholderiales</taxon>
        <taxon>Burkholderiaceae</taxon>
        <taxon>Paraburkholderia</taxon>
    </lineage>
</organism>
<evidence type="ECO:0000313" key="2">
    <source>
        <dbReference type="EMBL" id="MFM0007710.1"/>
    </source>
</evidence>
<evidence type="ECO:0008006" key="4">
    <source>
        <dbReference type="Google" id="ProtNLM"/>
    </source>
</evidence>
<keyword evidence="3" id="KW-1185">Reference proteome</keyword>
<dbReference type="EMBL" id="JAQQEZ010000067">
    <property type="protein sequence ID" value="MFM0007710.1"/>
    <property type="molecule type" value="Genomic_DNA"/>
</dbReference>
<comment type="caution">
    <text evidence="2">The sequence shown here is derived from an EMBL/GenBank/DDBJ whole genome shotgun (WGS) entry which is preliminary data.</text>
</comment>
<dbReference type="PROSITE" id="PS51257">
    <property type="entry name" value="PROKAR_LIPOPROTEIN"/>
    <property type="match status" value="1"/>
</dbReference>
<sequence length="69" mass="6578">MIRLFGILALGAGLAGCVVAAPYQDGYGDGPVPAYDYGPGYYAPRTNIGVGVGGGSVGGGVGVGVGVGF</sequence>
<proteinExistence type="predicted"/>